<dbReference type="GO" id="GO:0006633">
    <property type="term" value="P:fatty acid biosynthetic process"/>
    <property type="evidence" value="ECO:0007669"/>
    <property type="project" value="TreeGrafter"/>
</dbReference>
<proteinExistence type="inferred from homology"/>
<dbReference type="EMBL" id="AYYQ01000001">
    <property type="protein sequence ID" value="KRM69922.1"/>
    <property type="molecule type" value="Genomic_DNA"/>
</dbReference>
<accession>A0A0R2AU63</accession>
<dbReference type="PRINTS" id="PR00080">
    <property type="entry name" value="SDRFAMILY"/>
</dbReference>
<dbReference type="AlphaFoldDB" id="A0A0R2AU63"/>
<keyword evidence="5" id="KW-1185">Reference proteome</keyword>
<dbReference type="PANTHER" id="PTHR42760:SF133">
    <property type="entry name" value="3-OXOACYL-[ACYL-CARRIER-PROTEIN] REDUCTASE"/>
    <property type="match status" value="1"/>
</dbReference>
<evidence type="ECO:0000313" key="4">
    <source>
        <dbReference type="EMBL" id="KRM69922.1"/>
    </source>
</evidence>
<dbReference type="InterPro" id="IPR036291">
    <property type="entry name" value="NAD(P)-bd_dom_sf"/>
</dbReference>
<name>A0A0R2AU63_9LACO</name>
<evidence type="ECO:0000313" key="5">
    <source>
        <dbReference type="Proteomes" id="UP000052012"/>
    </source>
</evidence>
<comment type="similarity">
    <text evidence="1">Belongs to the short-chain dehydrogenases/reductases (SDR) family.</text>
</comment>
<dbReference type="PANTHER" id="PTHR42760">
    <property type="entry name" value="SHORT-CHAIN DEHYDROGENASES/REDUCTASES FAMILY MEMBER"/>
    <property type="match status" value="1"/>
</dbReference>
<evidence type="ECO:0000259" key="3">
    <source>
        <dbReference type="SMART" id="SM00822"/>
    </source>
</evidence>
<dbReference type="Pfam" id="PF13561">
    <property type="entry name" value="adh_short_C2"/>
    <property type="match status" value="1"/>
</dbReference>
<evidence type="ECO:0000256" key="1">
    <source>
        <dbReference type="ARBA" id="ARBA00006484"/>
    </source>
</evidence>
<dbReference type="RefSeq" id="WP_056965544.1">
    <property type="nucleotide sequence ID" value="NZ_AYYQ01000001.1"/>
</dbReference>
<dbReference type="SUPFAM" id="SSF51735">
    <property type="entry name" value="NAD(P)-binding Rossmann-fold domains"/>
    <property type="match status" value="1"/>
</dbReference>
<dbReference type="SMART" id="SM00822">
    <property type="entry name" value="PKS_KR"/>
    <property type="match status" value="1"/>
</dbReference>
<feature type="domain" description="Ketoreductase" evidence="3">
    <location>
        <begin position="7"/>
        <end position="192"/>
    </location>
</feature>
<dbReference type="Proteomes" id="UP000052012">
    <property type="component" value="Unassembled WGS sequence"/>
</dbReference>
<dbReference type="InterPro" id="IPR002347">
    <property type="entry name" value="SDR_fam"/>
</dbReference>
<dbReference type="NCBIfam" id="NF009466">
    <property type="entry name" value="PRK12826.1-2"/>
    <property type="match status" value="1"/>
</dbReference>
<dbReference type="PROSITE" id="PS00061">
    <property type="entry name" value="ADH_SHORT"/>
    <property type="match status" value="1"/>
</dbReference>
<dbReference type="InterPro" id="IPR020904">
    <property type="entry name" value="Sc_DH/Rdtase_CS"/>
</dbReference>
<dbReference type="OrthoDB" id="9803333at2"/>
<dbReference type="PATRIC" id="fig|1423781.4.peg.90"/>
<reference evidence="4 5" key="1">
    <citation type="journal article" date="2015" name="Genome Announc.">
        <title>Expanding the biotechnology potential of lactobacilli through comparative genomics of 213 strains and associated genera.</title>
        <authorList>
            <person name="Sun Z."/>
            <person name="Harris H.M."/>
            <person name="McCann A."/>
            <person name="Guo C."/>
            <person name="Argimon S."/>
            <person name="Zhang W."/>
            <person name="Yang X."/>
            <person name="Jeffery I.B."/>
            <person name="Cooney J.C."/>
            <person name="Kagawa T.F."/>
            <person name="Liu W."/>
            <person name="Song Y."/>
            <person name="Salvetti E."/>
            <person name="Wrobel A."/>
            <person name="Rasinkangas P."/>
            <person name="Parkhill J."/>
            <person name="Rea M.C."/>
            <person name="O'Sullivan O."/>
            <person name="Ritari J."/>
            <person name="Douillard F.P."/>
            <person name="Paul Ross R."/>
            <person name="Yang R."/>
            <person name="Briner A.E."/>
            <person name="Felis G.E."/>
            <person name="de Vos W.M."/>
            <person name="Barrangou R."/>
            <person name="Klaenhammer T.R."/>
            <person name="Caufield P.W."/>
            <person name="Cui Y."/>
            <person name="Zhang H."/>
            <person name="O'Toole P.W."/>
        </authorList>
    </citation>
    <scope>NUCLEOTIDE SEQUENCE [LARGE SCALE GENOMIC DNA]</scope>
    <source>
        <strain evidence="4 5">DSM 23829</strain>
    </source>
</reference>
<organism evidence="4 5">
    <name type="scientific">Apilactobacillus ozensis DSM 23829 = JCM 17196</name>
    <dbReference type="NCBI Taxonomy" id="1423781"/>
    <lineage>
        <taxon>Bacteria</taxon>
        <taxon>Bacillati</taxon>
        <taxon>Bacillota</taxon>
        <taxon>Bacilli</taxon>
        <taxon>Lactobacillales</taxon>
        <taxon>Lactobacillaceae</taxon>
        <taxon>Apilactobacillus</taxon>
    </lineage>
</organism>
<dbReference type="FunFam" id="3.40.50.720:FF:000173">
    <property type="entry name" value="3-oxoacyl-[acyl-carrier protein] reductase"/>
    <property type="match status" value="1"/>
</dbReference>
<protein>
    <submittedName>
        <fullName evidence="4">Short-chain dehydrogenase reductase SDR</fullName>
    </submittedName>
</protein>
<dbReference type="InterPro" id="IPR057326">
    <property type="entry name" value="KR_dom"/>
</dbReference>
<dbReference type="Gene3D" id="3.40.50.720">
    <property type="entry name" value="NAD(P)-binding Rossmann-like Domain"/>
    <property type="match status" value="1"/>
</dbReference>
<evidence type="ECO:0000256" key="2">
    <source>
        <dbReference type="ARBA" id="ARBA00023002"/>
    </source>
</evidence>
<sequence>MDNTDKKVILITGATKGLGLADAIRLAKDSNNIVIANSHRDLSEAERDELQSKFANPVDILVGDVASEDDAKSMVNEVVDKYGRIDVLINNAGITQDTLLTRMKAESFKQVLDTNLFGVFNMTKFALKNMQKKRQGCIINMASIAGLHGNLGQANYSSSKAGIVGLTKTTAQEGALRGIRCNAVAPGMITSDMTAKLSDKNIKKWEEQIPLGRFGNPDEVAEVVEFLIHSSYVTGQVITVDGGLTM</sequence>
<dbReference type="GO" id="GO:0016616">
    <property type="term" value="F:oxidoreductase activity, acting on the CH-OH group of donors, NAD or NADP as acceptor"/>
    <property type="evidence" value="ECO:0007669"/>
    <property type="project" value="TreeGrafter"/>
</dbReference>
<dbReference type="STRING" id="1423781.FD06_GL000088"/>
<gene>
    <name evidence="4" type="ORF">FD06_GL000088</name>
</gene>
<dbReference type="GO" id="GO:0048038">
    <property type="term" value="F:quinone binding"/>
    <property type="evidence" value="ECO:0007669"/>
    <property type="project" value="TreeGrafter"/>
</dbReference>
<comment type="caution">
    <text evidence="4">The sequence shown here is derived from an EMBL/GenBank/DDBJ whole genome shotgun (WGS) entry which is preliminary data.</text>
</comment>
<keyword evidence="2" id="KW-0560">Oxidoreductase</keyword>
<dbReference type="PRINTS" id="PR00081">
    <property type="entry name" value="GDHRDH"/>
</dbReference>